<feature type="transmembrane region" description="Helical" evidence="2">
    <location>
        <begin position="61"/>
        <end position="82"/>
    </location>
</feature>
<evidence type="ECO:0000256" key="1">
    <source>
        <dbReference type="SAM" id="MobiDB-lite"/>
    </source>
</evidence>
<feature type="compositionally biased region" description="Basic and acidic residues" evidence="1">
    <location>
        <begin position="158"/>
        <end position="168"/>
    </location>
</feature>
<dbReference type="HOGENOM" id="CLU_1642841_0_0_11"/>
<evidence type="ECO:0000313" key="4">
    <source>
        <dbReference type="EMBL" id="QEV39055.1"/>
    </source>
</evidence>
<dbReference type="RefSeq" id="WP_043439970.1">
    <property type="nucleotide sequence ID" value="NZ_CP009313.1"/>
</dbReference>
<dbReference type="OrthoDB" id="4303577at2"/>
<keyword evidence="5" id="KW-1185">Reference proteome</keyword>
<dbReference type="EMBL" id="CP009313">
    <property type="protein sequence ID" value="AJE40493.1"/>
    <property type="molecule type" value="Genomic_DNA"/>
</dbReference>
<name>A0A0B5DA78_9ACTN</name>
<feature type="region of interest" description="Disordered" evidence="1">
    <location>
        <begin position="153"/>
        <end position="174"/>
    </location>
</feature>
<evidence type="ECO:0000256" key="2">
    <source>
        <dbReference type="SAM" id="Phobius"/>
    </source>
</evidence>
<keyword evidence="2" id="KW-1133">Transmembrane helix</keyword>
<evidence type="ECO:0000313" key="5">
    <source>
        <dbReference type="Proteomes" id="UP000031526"/>
    </source>
</evidence>
<evidence type="ECO:0000313" key="6">
    <source>
        <dbReference type="Proteomes" id="UP000325763"/>
    </source>
</evidence>
<evidence type="ECO:0000313" key="3">
    <source>
        <dbReference type="EMBL" id="AJE40493.1"/>
    </source>
</evidence>
<keyword evidence="2" id="KW-0812">Transmembrane</keyword>
<feature type="transmembrane region" description="Helical" evidence="2">
    <location>
        <begin position="21"/>
        <end position="41"/>
    </location>
</feature>
<protein>
    <recommendedName>
        <fullName evidence="7">Lipoprotein</fullName>
    </recommendedName>
</protein>
<dbReference type="Proteomes" id="UP000325763">
    <property type="component" value="Chromosome"/>
</dbReference>
<proteinExistence type="predicted"/>
<dbReference type="EMBL" id="CP023747">
    <property type="protein sequence ID" value="QEV39055.1"/>
    <property type="molecule type" value="Genomic_DNA"/>
</dbReference>
<dbReference type="KEGG" id="snq:CP978_11215"/>
<organism evidence="3 5">
    <name type="scientific">Streptomyces nodosus</name>
    <dbReference type="NCBI Taxonomy" id="40318"/>
    <lineage>
        <taxon>Bacteria</taxon>
        <taxon>Bacillati</taxon>
        <taxon>Actinomycetota</taxon>
        <taxon>Actinomycetes</taxon>
        <taxon>Kitasatosporales</taxon>
        <taxon>Streptomycetaceae</taxon>
        <taxon>Streptomyces</taxon>
    </lineage>
</organism>
<gene>
    <name evidence="4" type="ORF">CP978_11215</name>
    <name evidence="3" type="ORF">SNOD_10890</name>
</gene>
<dbReference type="AlphaFoldDB" id="A0A0B5DA78"/>
<keyword evidence="2" id="KW-0472">Membrane</keyword>
<accession>A0A0B5DA78</accession>
<reference evidence="5" key="1">
    <citation type="submission" date="2014-09" db="EMBL/GenBank/DDBJ databases">
        <title>Sequence of the Streptomyces nodosus genome.</title>
        <authorList>
            <person name="Sweeney P."/>
            <person name="Stephens N."/>
            <person name="Murphy C."/>
            <person name="Caffrey P."/>
        </authorList>
    </citation>
    <scope>NUCLEOTIDE SEQUENCE [LARGE SCALE GENOMIC DNA]</scope>
    <source>
        <strain evidence="5">ATCC 14899</strain>
    </source>
</reference>
<dbReference type="Proteomes" id="UP000031526">
    <property type="component" value="Chromosome"/>
</dbReference>
<sequence length="174" mass="18954">MNLPRNDGRRTAWCRSQYSPWMLTTGVVLAVALLAFAAISAEYRTVSLELLAAPAAFLVTGGVKVTVFPHGVTVSSALVPLLRRTFTTDRIAHASARWTRPMDVGGWGYRWKPGLRAVSLREGDALWLELTRGISFVVTIDDAGTAADLINQHLPSSSERRPVGHHPEIPPTNG</sequence>
<reference evidence="4 6" key="3">
    <citation type="submission" date="2017-09" db="EMBL/GenBank/DDBJ databases">
        <title>Streptomyces genome completion.</title>
        <authorList>
            <person name="Lee N."/>
            <person name="Cho B.-K."/>
        </authorList>
    </citation>
    <scope>NUCLEOTIDE SEQUENCE [LARGE SCALE GENOMIC DNA]</scope>
    <source>
        <strain evidence="4 6">ATCC 14899</strain>
    </source>
</reference>
<reference evidence="3 5" key="2">
    <citation type="journal article" date="2016" name="Appl. Microbiol. Biotechnol.">
        <title>Exploiting the genome sequence of Streptomyces nodosus for enhanced antibiotic production.</title>
        <authorList>
            <person name="Sweeney P."/>
            <person name="Murphy C.D."/>
            <person name="Caffrey P."/>
        </authorList>
    </citation>
    <scope>NUCLEOTIDE SEQUENCE [LARGE SCALE GENOMIC DNA]</scope>
    <source>
        <strain evidence="3 5">ATCC 14899</strain>
    </source>
</reference>
<evidence type="ECO:0008006" key="7">
    <source>
        <dbReference type="Google" id="ProtNLM"/>
    </source>
</evidence>
<dbReference type="STRING" id="40318.SNOD_10890"/>